<dbReference type="STRING" id="880071.Fleli_1178"/>
<dbReference type="InterPro" id="IPR004843">
    <property type="entry name" value="Calcineurin-like_PHP"/>
</dbReference>
<reference evidence="3" key="1">
    <citation type="submission" date="2012-06" db="EMBL/GenBank/DDBJ databases">
        <title>The complete genome of Flexibacter litoralis DSM 6794.</title>
        <authorList>
            <person name="Lucas S."/>
            <person name="Copeland A."/>
            <person name="Lapidus A."/>
            <person name="Glavina del Rio T."/>
            <person name="Dalin E."/>
            <person name="Tice H."/>
            <person name="Bruce D."/>
            <person name="Goodwin L."/>
            <person name="Pitluck S."/>
            <person name="Peters L."/>
            <person name="Ovchinnikova G."/>
            <person name="Lu M."/>
            <person name="Kyrpides N."/>
            <person name="Mavromatis K."/>
            <person name="Ivanova N."/>
            <person name="Brettin T."/>
            <person name="Detter J.C."/>
            <person name="Han C."/>
            <person name="Larimer F."/>
            <person name="Land M."/>
            <person name="Hauser L."/>
            <person name="Markowitz V."/>
            <person name="Cheng J.-F."/>
            <person name="Hugenholtz P."/>
            <person name="Woyke T."/>
            <person name="Wu D."/>
            <person name="Spring S."/>
            <person name="Lang E."/>
            <person name="Kopitz M."/>
            <person name="Brambilla E."/>
            <person name="Klenk H.-P."/>
            <person name="Eisen J.A."/>
        </authorList>
    </citation>
    <scope>NUCLEOTIDE SEQUENCE [LARGE SCALE GENOMIC DNA]</scope>
    <source>
        <strain evidence="3">ATCC 23117 / DSM 6794 / NBRC 15988 / NCIMB 1366 / Sio-4</strain>
    </source>
</reference>
<evidence type="ECO:0000313" key="2">
    <source>
        <dbReference type="EMBL" id="AFM03616.1"/>
    </source>
</evidence>
<dbReference type="GO" id="GO:0008803">
    <property type="term" value="F:bis(5'-nucleosyl)-tetraphosphatase (symmetrical) activity"/>
    <property type="evidence" value="ECO:0007669"/>
    <property type="project" value="TreeGrafter"/>
</dbReference>
<dbReference type="eggNOG" id="COG0639">
    <property type="taxonomic scope" value="Bacteria"/>
</dbReference>
<name>I4AI31_BERLS</name>
<dbReference type="PANTHER" id="PTHR42850">
    <property type="entry name" value="METALLOPHOSPHOESTERASE"/>
    <property type="match status" value="1"/>
</dbReference>
<gene>
    <name evidence="2" type="ordered locus">Fleli_1178</name>
</gene>
<dbReference type="GO" id="GO:0016791">
    <property type="term" value="F:phosphatase activity"/>
    <property type="evidence" value="ECO:0007669"/>
    <property type="project" value="TreeGrafter"/>
</dbReference>
<feature type="domain" description="Calcineurin-like phosphoesterase" evidence="1">
    <location>
        <begin position="23"/>
        <end position="194"/>
    </location>
</feature>
<dbReference type="HOGENOM" id="CLU_023125_4_2_10"/>
<evidence type="ECO:0000259" key="1">
    <source>
        <dbReference type="Pfam" id="PF00149"/>
    </source>
</evidence>
<dbReference type="InterPro" id="IPR029052">
    <property type="entry name" value="Metallo-depent_PP-like"/>
</dbReference>
<dbReference type="GO" id="GO:0110154">
    <property type="term" value="P:RNA decapping"/>
    <property type="evidence" value="ECO:0007669"/>
    <property type="project" value="TreeGrafter"/>
</dbReference>
<dbReference type="InterPro" id="IPR050126">
    <property type="entry name" value="Ap4A_hydrolase"/>
</dbReference>
<dbReference type="RefSeq" id="WP_014797073.1">
    <property type="nucleotide sequence ID" value="NC_018018.1"/>
</dbReference>
<dbReference type="Proteomes" id="UP000006054">
    <property type="component" value="Chromosome"/>
</dbReference>
<proteinExistence type="predicted"/>
<dbReference type="KEGG" id="fli:Fleli_1178"/>
<keyword evidence="2" id="KW-0378">Hydrolase</keyword>
<protein>
    <submittedName>
        <fullName evidence="2">Putative phosphohydrolase</fullName>
    </submittedName>
</protein>
<dbReference type="SUPFAM" id="SSF56300">
    <property type="entry name" value="Metallo-dependent phosphatases"/>
    <property type="match status" value="1"/>
</dbReference>
<organism evidence="2 3">
    <name type="scientific">Bernardetia litoralis (strain ATCC 23117 / DSM 6794 / NBRC 15988 / NCIMB 1366 / Fx l1 / Sio-4)</name>
    <name type="common">Flexibacter litoralis</name>
    <dbReference type="NCBI Taxonomy" id="880071"/>
    <lineage>
        <taxon>Bacteria</taxon>
        <taxon>Pseudomonadati</taxon>
        <taxon>Bacteroidota</taxon>
        <taxon>Cytophagia</taxon>
        <taxon>Cytophagales</taxon>
        <taxon>Bernardetiaceae</taxon>
        <taxon>Bernardetia</taxon>
    </lineage>
</organism>
<sequence length="259" mass="30432">MKQQVFPKQFTKEIPKNVGRRFAISDIHGCGKTFIHLVEKILKLTKDDQLFIVGDLIDRGKNPILLIDYIIEKQKEDFQIFVLLGNHEQMLLETYQKNRNQISKKLLAYNYLEDLINKDREIKPKYVAFFNEMFFYIELENCFLVHAGFDINYEPLNGETLFTNAQAMLWVRKFKGNLYKTNQKPVVHGHVVHNLEQIKENLELAKENKTAIVPIDNGCVYVSLGKYQKYKGEIGNLCAVELTEKNNTWELFYTPFRDK</sequence>
<dbReference type="GO" id="GO:0005737">
    <property type="term" value="C:cytoplasm"/>
    <property type="evidence" value="ECO:0007669"/>
    <property type="project" value="TreeGrafter"/>
</dbReference>
<dbReference type="AlphaFoldDB" id="I4AI31"/>
<keyword evidence="3" id="KW-1185">Reference proteome</keyword>
<dbReference type="EMBL" id="CP003345">
    <property type="protein sequence ID" value="AFM03616.1"/>
    <property type="molecule type" value="Genomic_DNA"/>
</dbReference>
<dbReference type="Gene3D" id="3.60.21.10">
    <property type="match status" value="1"/>
</dbReference>
<accession>I4AI31</accession>
<evidence type="ECO:0000313" key="3">
    <source>
        <dbReference type="Proteomes" id="UP000006054"/>
    </source>
</evidence>
<dbReference type="PANTHER" id="PTHR42850:SF4">
    <property type="entry name" value="ZINC-DEPENDENT ENDOPOLYPHOSPHATASE"/>
    <property type="match status" value="1"/>
</dbReference>
<dbReference type="OrthoDB" id="9808081at2"/>
<dbReference type="Pfam" id="PF00149">
    <property type="entry name" value="Metallophos"/>
    <property type="match status" value="1"/>
</dbReference>